<keyword evidence="1" id="KW-1133">Transmembrane helix</keyword>
<dbReference type="eggNOG" id="ENOG502ZC2X">
    <property type="taxonomic scope" value="Bacteria"/>
</dbReference>
<proteinExistence type="predicted"/>
<keyword evidence="1" id="KW-0812">Transmembrane</keyword>
<dbReference type="Proteomes" id="UP000000269">
    <property type="component" value="Chromosome"/>
</dbReference>
<name>A8MHY8_ALKOO</name>
<dbReference type="EMBL" id="CP000853">
    <property type="protein sequence ID" value="ABW19420.1"/>
    <property type="molecule type" value="Genomic_DNA"/>
</dbReference>
<dbReference type="AlphaFoldDB" id="A8MHY8"/>
<keyword evidence="1" id="KW-0472">Membrane</keyword>
<dbReference type="KEGG" id="aoe:Clos_1880"/>
<evidence type="ECO:0000256" key="1">
    <source>
        <dbReference type="SAM" id="Phobius"/>
    </source>
</evidence>
<evidence type="ECO:0000313" key="2">
    <source>
        <dbReference type="EMBL" id="ABW19420.1"/>
    </source>
</evidence>
<reference evidence="3" key="1">
    <citation type="submission" date="2007-10" db="EMBL/GenBank/DDBJ databases">
        <title>Complete genome of Alkaliphilus oremlandii OhILAs.</title>
        <authorList>
            <person name="Copeland A."/>
            <person name="Lucas S."/>
            <person name="Lapidus A."/>
            <person name="Barry K."/>
            <person name="Detter J.C."/>
            <person name="Glavina del Rio T."/>
            <person name="Hammon N."/>
            <person name="Israni S."/>
            <person name="Dalin E."/>
            <person name="Tice H."/>
            <person name="Pitluck S."/>
            <person name="Chain P."/>
            <person name="Malfatti S."/>
            <person name="Shin M."/>
            <person name="Vergez L."/>
            <person name="Schmutz J."/>
            <person name="Larimer F."/>
            <person name="Land M."/>
            <person name="Hauser L."/>
            <person name="Kyrpides N."/>
            <person name="Mikhailova N."/>
            <person name="Stolz J.F."/>
            <person name="Dawson A."/>
            <person name="Fisher E."/>
            <person name="Crable B."/>
            <person name="Perera E."/>
            <person name="Lisak J."/>
            <person name="Ranganathan M."/>
            <person name="Basu P."/>
            <person name="Richardson P."/>
        </authorList>
    </citation>
    <scope>NUCLEOTIDE SEQUENCE [LARGE SCALE GENOMIC DNA]</scope>
    <source>
        <strain evidence="3">OhILAs</strain>
    </source>
</reference>
<evidence type="ECO:0000313" key="3">
    <source>
        <dbReference type="Proteomes" id="UP000000269"/>
    </source>
</evidence>
<accession>A8MHY8</accession>
<protein>
    <submittedName>
        <fullName evidence="2">Uncharacterized protein</fullName>
    </submittedName>
</protein>
<organism evidence="2 3">
    <name type="scientific">Alkaliphilus oremlandii (strain OhILAs)</name>
    <name type="common">Clostridium oremlandii (strain OhILAs)</name>
    <dbReference type="NCBI Taxonomy" id="350688"/>
    <lineage>
        <taxon>Bacteria</taxon>
        <taxon>Bacillati</taxon>
        <taxon>Bacillota</taxon>
        <taxon>Clostridia</taxon>
        <taxon>Peptostreptococcales</taxon>
        <taxon>Natronincolaceae</taxon>
        <taxon>Alkaliphilus</taxon>
    </lineage>
</organism>
<dbReference type="HOGENOM" id="CLU_106686_0_0_9"/>
<dbReference type="STRING" id="350688.Clos_1880"/>
<feature type="transmembrane region" description="Helical" evidence="1">
    <location>
        <begin position="6"/>
        <end position="22"/>
    </location>
</feature>
<gene>
    <name evidence="2" type="ordered locus">Clos_1880</name>
</gene>
<sequence length="229" mass="26375">MIFPMIILILTLVGGGIGLFLLKRESKKKEEEINKNLQTAQGFMNVQDIKGNFLYSEDGYVFAYIKINPISTDLLSRREKENMSKELTAEFSAEQKTFRFLAVSRPIDITPLIQEYSNIILNTDNPKQKEILRHEMLVMSNYAMSGEVVERQFYLRIYEKFEEGIERELIKKATELASKFEGRNIGCEILSEQGITRLCNLINNPAYSHIEDADFEAAIPFITRLEETA</sequence>
<keyword evidence="3" id="KW-1185">Reference proteome</keyword>
<dbReference type="OrthoDB" id="2578816at2"/>